<dbReference type="EMBL" id="LFEH01000034">
    <property type="protein sequence ID" value="KMS79498.1"/>
    <property type="molecule type" value="Genomic_DNA"/>
</dbReference>
<organism evidence="2 3">
    <name type="scientific">Streptomyces leeuwenhoekii</name>
    <dbReference type="NCBI Taxonomy" id="1437453"/>
    <lineage>
        <taxon>Bacteria</taxon>
        <taxon>Bacillati</taxon>
        <taxon>Actinomycetota</taxon>
        <taxon>Actinomycetes</taxon>
        <taxon>Kitasatosporales</taxon>
        <taxon>Streptomycetaceae</taxon>
        <taxon>Streptomyces</taxon>
    </lineage>
</organism>
<dbReference type="Proteomes" id="UP000037274">
    <property type="component" value="Unassembled WGS sequence"/>
</dbReference>
<feature type="compositionally biased region" description="Basic and acidic residues" evidence="1">
    <location>
        <begin position="1"/>
        <end position="11"/>
    </location>
</feature>
<keyword evidence="3" id="KW-1185">Reference proteome</keyword>
<protein>
    <submittedName>
        <fullName evidence="2">Uncharacterized protein</fullName>
    </submittedName>
</protein>
<feature type="non-terminal residue" evidence="2">
    <location>
        <position position="167"/>
    </location>
</feature>
<name>A0ABR5HZT1_STRLW</name>
<proteinExistence type="predicted"/>
<dbReference type="RefSeq" id="WP_048572703.1">
    <property type="nucleotide sequence ID" value="NZ_LFEH01000034.1"/>
</dbReference>
<reference evidence="2 3" key="1">
    <citation type="submission" date="2015-06" db="EMBL/GenBank/DDBJ databases">
        <title>Draft genome sequence of Streptomyces leeuwenhoekii C58, which produces the novel lasso peptide, chaxapeptin.</title>
        <authorList>
            <person name="Yi Y."/>
            <person name="Hai D."/>
            <person name="Jaspars M."/>
            <person name="Sheng H."/>
            <person name="Rateb M.E."/>
            <person name="Bull A."/>
            <person name="Goodfellow M."/>
            <person name="Asenjo J.A."/>
            <person name="Ebel R."/>
        </authorList>
    </citation>
    <scope>NUCLEOTIDE SEQUENCE [LARGE SCALE GENOMIC DNA]</scope>
    <source>
        <strain evidence="2 3">C58</strain>
    </source>
</reference>
<evidence type="ECO:0000313" key="3">
    <source>
        <dbReference type="Proteomes" id="UP000037274"/>
    </source>
</evidence>
<evidence type="ECO:0000256" key="1">
    <source>
        <dbReference type="SAM" id="MobiDB-lite"/>
    </source>
</evidence>
<comment type="caution">
    <text evidence="2">The sequence shown here is derived from an EMBL/GenBank/DDBJ whole genome shotgun (WGS) entry which is preliminary data.</text>
</comment>
<accession>A0ABR5HZT1</accession>
<sequence length="167" mass="17981">MSTKRPGRELAGRACPDPTQPADLETTMTDQTTPPPADRATLRDRIAAALAEADGWVWIDDEAKGRSSMWRSFQHRADAVLAVLPAPLDLAAVLRAEAERIVEHCPDHGCVEPATDVCHCEIADRLRRMADETPAAECSCAVLRTGPGRHLPECPNQPAAGARQDGA</sequence>
<evidence type="ECO:0000313" key="2">
    <source>
        <dbReference type="EMBL" id="KMS79498.1"/>
    </source>
</evidence>
<feature type="region of interest" description="Disordered" evidence="1">
    <location>
        <begin position="1"/>
        <end position="39"/>
    </location>
</feature>
<gene>
    <name evidence="2" type="ORF">ACH49_12190</name>
</gene>